<dbReference type="Proteomes" id="UP000034228">
    <property type="component" value="Unassembled WGS sequence"/>
</dbReference>
<comment type="function">
    <text evidence="16">NQR complex catalyzes the reduction of ubiquinone-1 to ubiquinol by two successive reactions, coupled with the transport of Na(+) ions from the cytoplasm to the periplasm. NqrA to NqrE are probably involved in the second step, the conversion of ubisemiquinone to ubiquinol.</text>
</comment>
<evidence type="ECO:0000256" key="2">
    <source>
        <dbReference type="ARBA" id="ARBA00022475"/>
    </source>
</evidence>
<dbReference type="GO" id="GO:0006814">
    <property type="term" value="P:sodium ion transport"/>
    <property type="evidence" value="ECO:0007669"/>
    <property type="project" value="UniProtKB-UniRule"/>
</dbReference>
<dbReference type="SMART" id="SM00900">
    <property type="entry name" value="FMN_bind"/>
    <property type="match status" value="1"/>
</dbReference>
<evidence type="ECO:0000256" key="11">
    <source>
        <dbReference type="ARBA" id="ARBA00023053"/>
    </source>
</evidence>
<dbReference type="HAMAP" id="MF_00427">
    <property type="entry name" value="NqrC"/>
    <property type="match status" value="1"/>
</dbReference>
<reference evidence="19 20" key="1">
    <citation type="submission" date="2015-03" db="EMBL/GenBank/DDBJ databases">
        <title>Draft genome sequences of two protease-producing strains of Arsukibacterium isolated from two cold and alkaline environments.</title>
        <authorList>
            <person name="Lylloff J.E."/>
            <person name="Skov L.B."/>
            <person name="Jepsen M."/>
            <person name="Hallin P.F."/>
            <person name="Sorensen S.J."/>
            <person name="Stougaard P."/>
            <person name="Glaring M.A."/>
        </authorList>
    </citation>
    <scope>NUCLEOTIDE SEQUENCE [LARGE SCALE GENOMIC DNA]</scope>
    <source>
        <strain evidence="19 20">GCM72</strain>
    </source>
</reference>
<dbReference type="STRING" id="336831.WG68_15375"/>
<evidence type="ECO:0000256" key="8">
    <source>
        <dbReference type="ARBA" id="ARBA00022967"/>
    </source>
</evidence>
<keyword evidence="20" id="KW-1185">Reference proteome</keyword>
<feature type="modified residue" description="FMN phosphoryl threonine" evidence="16">
    <location>
        <position position="233"/>
    </location>
</feature>
<comment type="cofactor">
    <cofactor evidence="16 17">
        <name>FMN</name>
        <dbReference type="ChEBI" id="CHEBI:58210"/>
    </cofactor>
</comment>
<dbReference type="GO" id="GO:0010181">
    <property type="term" value="F:FMN binding"/>
    <property type="evidence" value="ECO:0007669"/>
    <property type="project" value="UniProtKB-UniRule"/>
</dbReference>
<keyword evidence="9 16" id="KW-1133">Transmembrane helix</keyword>
<dbReference type="EC" id="7.2.1.1" evidence="16 17"/>
<evidence type="ECO:0000256" key="1">
    <source>
        <dbReference type="ARBA" id="ARBA00022448"/>
    </source>
</evidence>
<comment type="similarity">
    <text evidence="16 17">Belongs to the NqrC family.</text>
</comment>
<keyword evidence="15 16" id="KW-0739">Sodium transport</keyword>
<keyword evidence="8 16" id="KW-1278">Translocase</keyword>
<feature type="domain" description="FMN-binding" evidence="18">
    <location>
        <begin position="151"/>
        <end position="250"/>
    </location>
</feature>
<dbReference type="InterPro" id="IPR010204">
    <property type="entry name" value="NqrC"/>
</dbReference>
<keyword evidence="11 16" id="KW-0915">Sodium</keyword>
<evidence type="ECO:0000313" key="20">
    <source>
        <dbReference type="Proteomes" id="UP000034228"/>
    </source>
</evidence>
<evidence type="ECO:0000259" key="18">
    <source>
        <dbReference type="SMART" id="SM00900"/>
    </source>
</evidence>
<dbReference type="RefSeq" id="WP_046558612.1">
    <property type="nucleotide sequence ID" value="NZ_LAHO01000016.1"/>
</dbReference>
<evidence type="ECO:0000256" key="15">
    <source>
        <dbReference type="ARBA" id="ARBA00023201"/>
    </source>
</evidence>
<dbReference type="GO" id="GO:0016655">
    <property type="term" value="F:oxidoreductase activity, acting on NAD(P)H, quinone or similar compound as acceptor"/>
    <property type="evidence" value="ECO:0007669"/>
    <property type="project" value="UniProtKB-UniRule"/>
</dbReference>
<keyword evidence="5 16" id="KW-0285">Flavoprotein</keyword>
<evidence type="ECO:0000256" key="13">
    <source>
        <dbReference type="ARBA" id="ARBA00023075"/>
    </source>
</evidence>
<comment type="catalytic activity">
    <reaction evidence="16 17">
        <text>a ubiquinone + n Na(+)(in) + NADH + H(+) = a ubiquinol + n Na(+)(out) + NAD(+)</text>
        <dbReference type="Rhea" id="RHEA:47748"/>
        <dbReference type="Rhea" id="RHEA-COMP:9565"/>
        <dbReference type="Rhea" id="RHEA-COMP:9566"/>
        <dbReference type="ChEBI" id="CHEBI:15378"/>
        <dbReference type="ChEBI" id="CHEBI:16389"/>
        <dbReference type="ChEBI" id="CHEBI:17976"/>
        <dbReference type="ChEBI" id="CHEBI:29101"/>
        <dbReference type="ChEBI" id="CHEBI:57540"/>
        <dbReference type="ChEBI" id="CHEBI:57945"/>
        <dbReference type="EC" id="7.2.1.1"/>
    </reaction>
</comment>
<evidence type="ECO:0000256" key="3">
    <source>
        <dbReference type="ARBA" id="ARBA00022519"/>
    </source>
</evidence>
<comment type="subcellular location">
    <subcellularLocation>
        <location evidence="16">Cell membrane</location>
        <topology evidence="16">Single-pass membrane protein</topology>
    </subcellularLocation>
</comment>
<dbReference type="PANTHER" id="PTHR37838:SF1">
    <property type="entry name" value="NA(+)-TRANSLOCATING NADH-QUINONE REDUCTASE SUBUNIT C"/>
    <property type="match status" value="1"/>
</dbReference>
<evidence type="ECO:0000256" key="4">
    <source>
        <dbReference type="ARBA" id="ARBA00022553"/>
    </source>
</evidence>
<evidence type="ECO:0000256" key="16">
    <source>
        <dbReference type="HAMAP-Rule" id="MF_00427"/>
    </source>
</evidence>
<comment type="caution">
    <text evidence="16">Lacks conserved residue(s) required for the propagation of feature annotation.</text>
</comment>
<dbReference type="Pfam" id="PF04205">
    <property type="entry name" value="FMN_bind"/>
    <property type="match status" value="1"/>
</dbReference>
<keyword evidence="10 16" id="KW-0520">NAD</keyword>
<evidence type="ECO:0000256" key="17">
    <source>
        <dbReference type="PIRNR" id="PIRNR009437"/>
    </source>
</evidence>
<sequence>MSSNNDTISKTLIVVVSLCLVCAIVVSTAAVQLRPLQNKNKLLDSQVNILRSVGLIEGKASPQVIAETFSKHVESRLVDLQTGEIVADCDKACAEAFDYRRAMRDPAQSNALDGAADVASIRRVAERAPVYLTYDADRNLKSVVLPVHGYGLWSTMHAFLALEVDGNTIIGLNYYEQGETPGLGAEIENPRWKAQFQGKKLLNEAGELALEVKKPGNASPDSAHEVDGLSGATLTANGVQNTFTFWIGENGFGPFLAKVRQGALNNG</sequence>
<dbReference type="NCBIfam" id="NF003746">
    <property type="entry name" value="PRK05346.1-1"/>
    <property type="match status" value="1"/>
</dbReference>
<dbReference type="PIRSF" id="PIRSF009437">
    <property type="entry name" value="NQR-1_subunit_C"/>
    <property type="match status" value="1"/>
</dbReference>
<name>A0A0M2V5H8_9GAMM</name>
<evidence type="ECO:0000313" key="19">
    <source>
        <dbReference type="EMBL" id="KKO44433.1"/>
    </source>
</evidence>
<gene>
    <name evidence="16" type="primary">nqrC</name>
    <name evidence="19" type="ORF">WG68_15375</name>
</gene>
<evidence type="ECO:0000256" key="10">
    <source>
        <dbReference type="ARBA" id="ARBA00023027"/>
    </source>
</evidence>
<dbReference type="PANTHER" id="PTHR37838">
    <property type="entry name" value="NA(+)-TRANSLOCATING NADH-QUINONE REDUCTASE SUBUNIT C"/>
    <property type="match status" value="1"/>
</dbReference>
<evidence type="ECO:0000256" key="7">
    <source>
        <dbReference type="ARBA" id="ARBA00022692"/>
    </source>
</evidence>
<evidence type="ECO:0000256" key="6">
    <source>
        <dbReference type="ARBA" id="ARBA00022643"/>
    </source>
</evidence>
<comment type="subunit">
    <text evidence="16 17">Composed of six subunits; NqrA, NqrB, NqrC, NqrD, NqrE and NqrF.</text>
</comment>
<keyword evidence="2 16" id="KW-1003">Cell membrane</keyword>
<dbReference type="InterPro" id="IPR007329">
    <property type="entry name" value="FMN-bd"/>
</dbReference>
<organism evidence="19 20">
    <name type="scientific">Arsukibacterium ikkense</name>
    <dbReference type="NCBI Taxonomy" id="336831"/>
    <lineage>
        <taxon>Bacteria</taxon>
        <taxon>Pseudomonadati</taxon>
        <taxon>Pseudomonadota</taxon>
        <taxon>Gammaproteobacteria</taxon>
        <taxon>Chromatiales</taxon>
        <taxon>Chromatiaceae</taxon>
        <taxon>Arsukibacterium</taxon>
    </lineage>
</organism>
<keyword evidence="6 16" id="KW-0288">FMN</keyword>
<keyword evidence="3" id="KW-0997">Cell inner membrane</keyword>
<proteinExistence type="inferred from homology"/>
<dbReference type="NCBIfam" id="TIGR01938">
    <property type="entry name" value="nqrC"/>
    <property type="match status" value="1"/>
</dbReference>
<evidence type="ECO:0000256" key="9">
    <source>
        <dbReference type="ARBA" id="ARBA00022989"/>
    </source>
</evidence>
<keyword evidence="12 16" id="KW-0406">Ion transport</keyword>
<keyword evidence="13 16" id="KW-0830">Ubiquinone</keyword>
<keyword evidence="1 16" id="KW-0813">Transport</keyword>
<protein>
    <recommendedName>
        <fullName evidence="16 17">Na(+)-translocating NADH-quinone reductase subunit C</fullName>
        <shortName evidence="16 17">Na(+)-NQR subunit C</shortName>
        <shortName evidence="16 17">Na(+)-translocating NQR subunit C</shortName>
        <ecNumber evidence="16 17">7.2.1.1</ecNumber>
    </recommendedName>
    <alternativeName>
        <fullName evidence="16 17">NQR complex subunit C</fullName>
    </alternativeName>
    <alternativeName>
        <fullName evidence="16 17">NQR-1 subunit C</fullName>
    </alternativeName>
</protein>
<dbReference type="NCBIfam" id="NF003749">
    <property type="entry name" value="PRK05346.1-5"/>
    <property type="match status" value="1"/>
</dbReference>
<feature type="transmembrane region" description="Helical" evidence="16">
    <location>
        <begin position="12"/>
        <end position="33"/>
    </location>
</feature>
<evidence type="ECO:0000256" key="5">
    <source>
        <dbReference type="ARBA" id="ARBA00022630"/>
    </source>
</evidence>
<comment type="caution">
    <text evidence="19">The sequence shown here is derived from an EMBL/GenBank/DDBJ whole genome shotgun (WGS) entry which is preliminary data.</text>
</comment>
<dbReference type="PATRIC" id="fig|336831.14.peg.38"/>
<dbReference type="EMBL" id="LAHO01000016">
    <property type="protein sequence ID" value="KKO44433.1"/>
    <property type="molecule type" value="Genomic_DNA"/>
</dbReference>
<keyword evidence="4 16" id="KW-0597">Phosphoprotein</keyword>
<dbReference type="OrthoDB" id="9786835at2"/>
<dbReference type="AlphaFoldDB" id="A0A0M2V5H8"/>
<dbReference type="GO" id="GO:0005886">
    <property type="term" value="C:plasma membrane"/>
    <property type="evidence" value="ECO:0007669"/>
    <property type="project" value="UniProtKB-SubCell"/>
</dbReference>
<evidence type="ECO:0000256" key="12">
    <source>
        <dbReference type="ARBA" id="ARBA00023065"/>
    </source>
</evidence>
<keyword evidence="14 16" id="KW-0472">Membrane</keyword>
<accession>A0A0M2V5H8</accession>
<keyword evidence="7 16" id="KW-0812">Transmembrane</keyword>
<evidence type="ECO:0000256" key="14">
    <source>
        <dbReference type="ARBA" id="ARBA00023136"/>
    </source>
</evidence>